<dbReference type="SUPFAM" id="SSF88713">
    <property type="entry name" value="Glycoside hydrolase/deacetylase"/>
    <property type="match status" value="1"/>
</dbReference>
<dbReference type="Pfam" id="PF01522">
    <property type="entry name" value="Polysacc_deac_1"/>
    <property type="match status" value="1"/>
</dbReference>
<dbReference type="PROSITE" id="PS51318">
    <property type="entry name" value="TAT"/>
    <property type="match status" value="1"/>
</dbReference>
<keyword evidence="2" id="KW-0378">Hydrolase</keyword>
<dbReference type="InterPro" id="IPR011330">
    <property type="entry name" value="Glyco_hydro/deAcase_b/a-brl"/>
</dbReference>
<dbReference type="GO" id="GO:0046872">
    <property type="term" value="F:metal ion binding"/>
    <property type="evidence" value="ECO:0007669"/>
    <property type="project" value="UniProtKB-KW"/>
</dbReference>
<protein>
    <submittedName>
        <fullName evidence="4">Polysaccharide deacetylase</fullName>
    </submittedName>
</protein>
<evidence type="ECO:0000313" key="4">
    <source>
        <dbReference type="EMBL" id="BBX48700.1"/>
    </source>
</evidence>
<dbReference type="CDD" id="cd10917">
    <property type="entry name" value="CE4_NodB_like_6s_7s"/>
    <property type="match status" value="1"/>
</dbReference>
<dbReference type="GO" id="GO:0016020">
    <property type="term" value="C:membrane"/>
    <property type="evidence" value="ECO:0007669"/>
    <property type="project" value="TreeGrafter"/>
</dbReference>
<evidence type="ECO:0000256" key="1">
    <source>
        <dbReference type="ARBA" id="ARBA00022723"/>
    </source>
</evidence>
<keyword evidence="5" id="KW-1185">Reference proteome</keyword>
<keyword evidence="1" id="KW-0479">Metal-binding</keyword>
<dbReference type="PANTHER" id="PTHR10587:SF133">
    <property type="entry name" value="CHITIN DEACETYLASE 1-RELATED"/>
    <property type="match status" value="1"/>
</dbReference>
<dbReference type="Proteomes" id="UP000465866">
    <property type="component" value="Chromosome"/>
</dbReference>
<dbReference type="PANTHER" id="PTHR10587">
    <property type="entry name" value="GLYCOSYL TRANSFERASE-RELATED"/>
    <property type="match status" value="1"/>
</dbReference>
<gene>
    <name evidence="4" type="ORF">MCOO_47150</name>
</gene>
<evidence type="ECO:0000256" key="2">
    <source>
        <dbReference type="ARBA" id="ARBA00022801"/>
    </source>
</evidence>
<dbReference type="EMBL" id="AP022569">
    <property type="protein sequence ID" value="BBX48700.1"/>
    <property type="molecule type" value="Genomic_DNA"/>
</dbReference>
<dbReference type="InterPro" id="IPR006311">
    <property type="entry name" value="TAT_signal"/>
</dbReference>
<name>A0A7I7L2U0_9MYCO</name>
<dbReference type="AlphaFoldDB" id="A0A7I7L2U0"/>
<dbReference type="InterPro" id="IPR050248">
    <property type="entry name" value="Polysacc_deacetylase_ArnD"/>
</dbReference>
<sequence>MSELNRRRFLGALSATVLGGIGGIGGIGGMGAPRDVLGGPPQPPTAAAAAVTSPPAGGGEVVAGAKLPPPAPIVRVALPGGGVLSKLPGNGNLLALTVDDGVNTDVVRLYTEFAKETGVRLTYFVNGIYRSWTDNLALLRPLVECGQIQLGNHTWSHPNLTTVPASRVAHEIARNDEFLKNTFGVDARPYFRPPYGKHNSAVDAVAAGLGYTATTLWSGSLSDSTVITEDYIVQMAQRAFTPQAIVIGHLNHPPVTHVYGQLRDLIRARNLRTVTFDDVFFH</sequence>
<evidence type="ECO:0000259" key="3">
    <source>
        <dbReference type="PROSITE" id="PS51677"/>
    </source>
</evidence>
<evidence type="ECO:0000313" key="5">
    <source>
        <dbReference type="Proteomes" id="UP000465866"/>
    </source>
</evidence>
<reference evidence="4 5" key="1">
    <citation type="journal article" date="2019" name="Emerg. Microbes Infect.">
        <title>Comprehensive subspecies identification of 175 nontuberculous mycobacteria species based on 7547 genomic profiles.</title>
        <authorList>
            <person name="Matsumoto Y."/>
            <person name="Kinjo T."/>
            <person name="Motooka D."/>
            <person name="Nabeya D."/>
            <person name="Jung N."/>
            <person name="Uechi K."/>
            <person name="Horii T."/>
            <person name="Iida T."/>
            <person name="Fujita J."/>
            <person name="Nakamura S."/>
        </authorList>
    </citation>
    <scope>NUCLEOTIDE SEQUENCE [LARGE SCALE GENOMIC DNA]</scope>
    <source>
        <strain evidence="4 5">JCM 12404</strain>
    </source>
</reference>
<accession>A0A7I7L2U0</accession>
<dbReference type="InterPro" id="IPR002509">
    <property type="entry name" value="NODB_dom"/>
</dbReference>
<dbReference type="GO" id="GO:0016810">
    <property type="term" value="F:hydrolase activity, acting on carbon-nitrogen (but not peptide) bonds"/>
    <property type="evidence" value="ECO:0007669"/>
    <property type="project" value="InterPro"/>
</dbReference>
<proteinExistence type="predicted"/>
<dbReference type="GO" id="GO:0005975">
    <property type="term" value="P:carbohydrate metabolic process"/>
    <property type="evidence" value="ECO:0007669"/>
    <property type="project" value="InterPro"/>
</dbReference>
<dbReference type="Gene3D" id="3.20.20.370">
    <property type="entry name" value="Glycoside hydrolase/deacetylase"/>
    <property type="match status" value="1"/>
</dbReference>
<feature type="domain" description="NodB homology" evidence="3">
    <location>
        <begin position="92"/>
        <end position="274"/>
    </location>
</feature>
<dbReference type="PROSITE" id="PS51677">
    <property type="entry name" value="NODB"/>
    <property type="match status" value="1"/>
</dbReference>
<organism evidence="4 5">
    <name type="scientific">Mycobacterium cookii</name>
    <dbReference type="NCBI Taxonomy" id="1775"/>
    <lineage>
        <taxon>Bacteria</taxon>
        <taxon>Bacillati</taxon>
        <taxon>Actinomycetota</taxon>
        <taxon>Actinomycetes</taxon>
        <taxon>Mycobacteriales</taxon>
        <taxon>Mycobacteriaceae</taxon>
        <taxon>Mycobacterium</taxon>
    </lineage>
</organism>
<dbReference type="KEGG" id="mcoo:MCOO_47150"/>